<dbReference type="GeneID" id="3260329"/>
<organism evidence="3 5">
    <name type="scientific">Synechococcus phage S-PM2</name>
    <dbReference type="NCBI Taxonomy" id="238854"/>
    <lineage>
        <taxon>Viruses</taxon>
        <taxon>Duplodnaviria</taxon>
        <taxon>Heunggongvirae</taxon>
        <taxon>Uroviricota</taxon>
        <taxon>Caudoviricetes</taxon>
        <taxon>Pantevenvirales</taxon>
        <taxon>Kyanoviridae</taxon>
        <taxon>Nodensvirus</taxon>
        <taxon>Nodensvirus spm2</taxon>
    </lineage>
</organism>
<evidence type="ECO:0000313" key="3">
    <source>
        <dbReference type="EMBL" id="CAF34275.1"/>
    </source>
</evidence>
<accession>Q5GQC7</accession>
<dbReference type="RefSeq" id="YP_195245.1">
    <property type="nucleotide sequence ID" value="NC_006820.1"/>
</dbReference>
<keyword evidence="5" id="KW-1185">Reference proteome</keyword>
<evidence type="ECO:0000313" key="5">
    <source>
        <dbReference type="Proteomes" id="UP000000994"/>
    </source>
</evidence>
<evidence type="ECO:0000256" key="1">
    <source>
        <dbReference type="SAM" id="MobiDB-lite"/>
    </source>
</evidence>
<feature type="region of interest" description="Disordered" evidence="1">
    <location>
        <begin position="525"/>
        <end position="558"/>
    </location>
</feature>
<sequence>MDQSLASLYPIHQIGSDGFSWWIGQVESDKKDDPKRSGRYRVRIIGQHLKTGENATPTNELPWAHIMMPVTTPFIEGGTGGASPGLQRGCFVVGFYLDNDKQKPIIMGSIGGVKGATKESNEDPGTQELNFKPFVDPKVVPQQNRSVETQSGKNKDGANTDKGVVDADQSDKKGGAPPILLAAYAKYSETNPTGGKSCVVVANPNCGNEKNLKNGLTRIMGDLLAANQASGGQIGDFYVSKINGLLYDGVGQARYHIGRVVRLVKSFIARGKTEIVKGIRSAVDFLNKTILTTEATVGYVAQGPYKDPEEAFVPIKERSNKLKKVKEIFDKIFEELGCSIADLTDLIARYITDLIMGFLTDVFSPAACFIDTIVDGILNEILAGFDNLVNTIFAPIRAILDAIAQPLNIIGGIINNFMRLLGISCTGPSQKCEPIQEKCVDCSSNDGQDDLDDLLKQIESGIGDQSLFVCDESKTIPFRPLTYITFVGGVFDDPTTPSSNVTPNNIADATIDFPIASLDLDEEIDLPDEDDGTIEGDANPEFPPEEDDDEVTLPDGSDGIPYVDVYADDTLYVEGETITYTITGVNIPDGTTFNYVLSGPNITSSDIVGGLTGQFVVNGNSATIQVVVADDGVEELTPELLIFTATSSVTIDIDETPTPFELTAETDVIIDSDGVRVPNDIIGDDNLIQTWSITTDKSQYLEGEDVVVSVATRNVPDGTIVDYYIIGQGITADDFVSRSLAGSFVVFDDRSTFIIGIENDIDAEPDETATIVLAGKGVSTDFTILEDPNDNILDDQVEEEEFIPKKPIAGDPITDDNGSIISIPIDTPGGPYQKAPYVIITGAGYGAGAVALLDNNGFVSEIRVTRQGVNYVENTAESNDLLCVVDSYTMISPGVGYTSAPNVLVNGVPSLAEAIIDERGYVVSIRSTDRSKRYTSMPEITIIGGGGAGARFLPNMFCLDSNELERKGYAKIGTGSYVDCP</sequence>
<feature type="compositionally biased region" description="Acidic residues" evidence="1">
    <location>
        <begin position="525"/>
        <end position="534"/>
    </location>
</feature>
<name>Q5GQC7_BPSYP</name>
<feature type="compositionally biased region" description="Basic and acidic residues" evidence="1">
    <location>
        <begin position="153"/>
        <end position="172"/>
    </location>
</feature>
<dbReference type="SUPFAM" id="SSF69255">
    <property type="entry name" value="gp5 N-terminal domain-like"/>
    <property type="match status" value="1"/>
</dbReference>
<evidence type="ECO:0000313" key="4">
    <source>
        <dbReference type="EMBL" id="CFW42437.1"/>
    </source>
</evidence>
<feature type="compositionally biased region" description="Polar residues" evidence="1">
    <location>
        <begin position="141"/>
        <end position="152"/>
    </location>
</feature>
<dbReference type="InterPro" id="IPR009590">
    <property type="entry name" value="Gp5_OB_N"/>
</dbReference>
<feature type="domain" description="Protein Gp5 N-terminal OB-fold" evidence="2">
    <location>
        <begin position="49"/>
        <end position="122"/>
    </location>
</feature>
<evidence type="ECO:0000313" key="6">
    <source>
        <dbReference type="Proteomes" id="UP000246186"/>
    </source>
</evidence>
<dbReference type="Proteomes" id="UP000000994">
    <property type="component" value="Segment"/>
</dbReference>
<dbReference type="EMBL" id="AJ630128">
    <property type="protein sequence ID" value="CAF34275.1"/>
    <property type="molecule type" value="Genomic_DNA"/>
</dbReference>
<reference evidence="3 5" key="2">
    <citation type="journal article" date="2005" name="J. Bacteriol.">
        <title>The genome of S-PM2, a 'photosynthetic' T4-type bacteriophage that infects marine Synechococcus strains.</title>
        <authorList>
            <person name="Mann N.H."/>
            <person name="Clokie M.R."/>
            <person name="Millard A."/>
            <person name="Cook A."/>
            <person name="Wilson W.H."/>
            <person name="Wheatley P.J."/>
            <person name="Letarov A."/>
            <person name="Krisch H.M."/>
        </authorList>
    </citation>
    <scope>NUCLEOTIDE SEQUENCE</scope>
</reference>
<dbReference type="OrthoDB" id="1676at10239"/>
<organismHost>
    <name type="scientific">Synechococcus</name>
    <dbReference type="NCBI Taxonomy" id="1129"/>
</organismHost>
<dbReference type="KEGG" id="vg:3260329"/>
<proteinExistence type="predicted"/>
<gene>
    <name evidence="3" type="primary">gp5</name>
    <name evidence="4" type="ORF">S-PM2d210</name>
    <name evidence="3" type="ORF">S-PM2p210</name>
</gene>
<dbReference type="Gene3D" id="2.40.50.260">
    <property type="entry name" value="Nucleic acid-binding protein domain"/>
    <property type="match status" value="1"/>
</dbReference>
<protein>
    <submittedName>
        <fullName evidence="3">Baseplate hub + tail lysozyme</fullName>
    </submittedName>
</protein>
<reference evidence="4 6" key="3">
    <citation type="journal article" date="2015" name="PLoS ONE">
        <title>Spontaneous Deletion of an "ORFanage" Region Facilitates Host Adaptation in a "Photosynthetic" Cyanophage.</title>
        <authorList>
            <person name="Puxty R.J."/>
            <person name="Perez-Sepulveda B."/>
            <person name="Rihtman B."/>
            <person name="Evans D.J."/>
            <person name="Millard A.D."/>
            <person name="Scanlan D.J."/>
        </authorList>
    </citation>
    <scope>NUCLEOTIDE SEQUENCE [LARGE SCALE GENOMIC DNA]</scope>
</reference>
<dbReference type="Proteomes" id="UP000246186">
    <property type="component" value="Genome"/>
</dbReference>
<dbReference type="Pfam" id="PF06714">
    <property type="entry name" value="Gp5_OB"/>
    <property type="match status" value="1"/>
</dbReference>
<feature type="compositionally biased region" description="Acidic residues" evidence="1">
    <location>
        <begin position="543"/>
        <end position="552"/>
    </location>
</feature>
<reference evidence="3 5" key="1">
    <citation type="journal article" date="2004" name="Proc. Natl. Acad. Sci. U.S.A.">
        <title>Genetic organization of the psbAD region in phages infecting marine Synechococcus strains.</title>
        <authorList>
            <person name="Millard A."/>
            <person name="Clokie M.R."/>
            <person name="Shub D.A."/>
            <person name="Mann N.H."/>
        </authorList>
    </citation>
    <scope>NUCLEOTIDE SEQUENCE [LARGE SCALE GENOMIC DNA]</scope>
</reference>
<evidence type="ECO:0000259" key="2">
    <source>
        <dbReference type="Pfam" id="PF06714"/>
    </source>
</evidence>
<dbReference type="EMBL" id="LN828717">
    <property type="protein sequence ID" value="CFW42437.1"/>
    <property type="molecule type" value="Genomic_DNA"/>
</dbReference>
<feature type="region of interest" description="Disordered" evidence="1">
    <location>
        <begin position="114"/>
        <end position="172"/>
    </location>
</feature>
<reference evidence="4" key="4">
    <citation type="submission" date="2015-02" db="EMBL/GenBank/DDBJ databases">
        <authorList>
            <person name="Chooi Y.-H."/>
        </authorList>
    </citation>
    <scope>NUCLEOTIDE SEQUENCE</scope>
</reference>